<proteinExistence type="inferred from homology"/>
<dbReference type="InterPro" id="IPR054472">
    <property type="entry name" value="WHD"/>
</dbReference>
<evidence type="ECO:0000313" key="6">
    <source>
        <dbReference type="EMBL" id="MCY1083061.1"/>
    </source>
</evidence>
<dbReference type="Pfam" id="PF00004">
    <property type="entry name" value="AAA"/>
    <property type="match status" value="1"/>
</dbReference>
<protein>
    <submittedName>
        <fullName evidence="6">ATP-binding protein</fullName>
    </submittedName>
</protein>
<dbReference type="PANTHER" id="PTHR23073">
    <property type="entry name" value="26S PROTEASOME REGULATORY SUBUNIT"/>
    <property type="match status" value="1"/>
</dbReference>
<dbReference type="Pfam" id="PF22977">
    <property type="entry name" value="WHD"/>
    <property type="match status" value="1"/>
</dbReference>
<evidence type="ECO:0000256" key="1">
    <source>
        <dbReference type="ARBA" id="ARBA00006914"/>
    </source>
</evidence>
<dbReference type="Gene3D" id="3.40.50.300">
    <property type="entry name" value="P-loop containing nucleotide triphosphate hydrolases"/>
    <property type="match status" value="1"/>
</dbReference>
<dbReference type="CDD" id="cd19481">
    <property type="entry name" value="RecA-like_protease"/>
    <property type="match status" value="1"/>
</dbReference>
<organism evidence="6 7">
    <name type="scientific">Archangium lansingense</name>
    <dbReference type="NCBI Taxonomy" id="2995310"/>
    <lineage>
        <taxon>Bacteria</taxon>
        <taxon>Pseudomonadati</taxon>
        <taxon>Myxococcota</taxon>
        <taxon>Myxococcia</taxon>
        <taxon>Myxococcales</taxon>
        <taxon>Cystobacterineae</taxon>
        <taxon>Archangiaceae</taxon>
        <taxon>Archangium</taxon>
    </lineage>
</organism>
<evidence type="ECO:0000313" key="7">
    <source>
        <dbReference type="Proteomes" id="UP001207654"/>
    </source>
</evidence>
<comment type="caution">
    <text evidence="6">The sequence shown here is derived from an EMBL/GenBank/DDBJ whole genome shotgun (WGS) entry which is preliminary data.</text>
</comment>
<feature type="domain" description="AAA+ ATPase" evidence="5">
    <location>
        <begin position="450"/>
        <end position="582"/>
    </location>
</feature>
<keyword evidence="2" id="KW-0547">Nucleotide-binding</keyword>
<name>A0ABT4AP63_9BACT</name>
<reference evidence="6 7" key="1">
    <citation type="submission" date="2022-11" db="EMBL/GenBank/DDBJ databases">
        <title>Minimal conservation of predation-associated metabolite biosynthetic gene clusters underscores biosynthetic potential of Myxococcota including descriptions for ten novel species: Archangium lansinium sp. nov., Myxococcus landrumus sp. nov., Nannocystis bai.</title>
        <authorList>
            <person name="Ahearne A."/>
            <person name="Stevens C."/>
            <person name="Phillips K."/>
        </authorList>
    </citation>
    <scope>NUCLEOTIDE SEQUENCE [LARGE SCALE GENOMIC DNA]</scope>
    <source>
        <strain evidence="6 7">MIWBW</strain>
    </source>
</reference>
<dbReference type="GO" id="GO:0005524">
    <property type="term" value="F:ATP binding"/>
    <property type="evidence" value="ECO:0007669"/>
    <property type="project" value="UniProtKB-KW"/>
</dbReference>
<sequence>MSWETHNHAFLAASLRRVQFLLERHAEPSRPAPSDLPPVDEDGWPHWPDDAEAPPTLRVLCETFRLSPFERDVLLMCAGMELDSRFPALCARAQGDSQRPWPTFSLALAAIPGAHWDALAPHGALRYWSLITPGTGTSLTQSPLRAEERIWQYLVGIDTLDERLVRYVQPVPISSSLVPSHEELARQVAATLAAAANTGELPVLQLCGKSRLDQAAIASAAAELLECELQRIPAEGLPGSRDEVERLTRLWNREARLGAQMLLLDCHDLESNDTERAAAVARIVASVKAPVLLAAPERRTTGARRTALIDVPLPRAPEQHGLWLDALTDRLPPEAAQELQLPESASTLVGQFDLDSSSIESAVTQAMGPLMLVEQPGPSQVFEALWTAARAQSRSQLEALAQRLEVRATWEDLRLGEAQLQQLSEIEMHVRRRLLVHETWGFSPGGWRGTGTTVLFSGPSGTGKTLAAEVLTHRLGLDLYRIDLSGVVSKYIGETEKNLRKVFDAAESGGAVLLFDEADALFGKRSEVKDSHDRHANLEVSYLLQRMESFHGLAILTTNLKAGLDAAFTRRLRFIVDFHFPDKKQREALWSRAFPASTPTHGLDPARLAALNVSGAVIRAIALHAAFLAAEDAAKGESPPGVRPRHVLAAARREFEKLQQPFPHLKEFEGWE</sequence>
<dbReference type="RefSeq" id="WP_267541606.1">
    <property type="nucleotide sequence ID" value="NZ_JAPNKA010000001.1"/>
</dbReference>
<evidence type="ECO:0000259" key="5">
    <source>
        <dbReference type="SMART" id="SM00382"/>
    </source>
</evidence>
<accession>A0ABT4AP63</accession>
<comment type="similarity">
    <text evidence="1">Belongs to the AAA ATPase family.</text>
</comment>
<gene>
    <name evidence="6" type="ORF">OV287_52360</name>
</gene>
<evidence type="ECO:0000256" key="2">
    <source>
        <dbReference type="ARBA" id="ARBA00022741"/>
    </source>
</evidence>
<feature type="region of interest" description="Disordered" evidence="4">
    <location>
        <begin position="27"/>
        <end position="48"/>
    </location>
</feature>
<evidence type="ECO:0000256" key="3">
    <source>
        <dbReference type="ARBA" id="ARBA00022840"/>
    </source>
</evidence>
<keyword evidence="7" id="KW-1185">Reference proteome</keyword>
<evidence type="ECO:0000256" key="4">
    <source>
        <dbReference type="SAM" id="MobiDB-lite"/>
    </source>
</evidence>
<dbReference type="InterPro" id="IPR003959">
    <property type="entry name" value="ATPase_AAA_core"/>
</dbReference>
<dbReference type="SMART" id="SM00382">
    <property type="entry name" value="AAA"/>
    <property type="match status" value="1"/>
</dbReference>
<dbReference type="InterPro" id="IPR027417">
    <property type="entry name" value="P-loop_NTPase"/>
</dbReference>
<dbReference type="SUPFAM" id="SSF52540">
    <property type="entry name" value="P-loop containing nucleoside triphosphate hydrolases"/>
    <property type="match status" value="1"/>
</dbReference>
<dbReference type="EMBL" id="JAPNKA010000001">
    <property type="protein sequence ID" value="MCY1083061.1"/>
    <property type="molecule type" value="Genomic_DNA"/>
</dbReference>
<dbReference type="Proteomes" id="UP001207654">
    <property type="component" value="Unassembled WGS sequence"/>
</dbReference>
<dbReference type="InterPro" id="IPR003593">
    <property type="entry name" value="AAA+_ATPase"/>
</dbReference>
<keyword evidence="3 6" id="KW-0067">ATP-binding</keyword>
<dbReference type="InterPro" id="IPR050221">
    <property type="entry name" value="26S_Proteasome_ATPase"/>
</dbReference>